<organism evidence="2 3">
    <name type="scientific">Nocardiopsis metallicus</name>
    <dbReference type="NCBI Taxonomy" id="179819"/>
    <lineage>
        <taxon>Bacteria</taxon>
        <taxon>Bacillati</taxon>
        <taxon>Actinomycetota</taxon>
        <taxon>Actinomycetes</taxon>
        <taxon>Streptosporangiales</taxon>
        <taxon>Nocardiopsidaceae</taxon>
        <taxon>Nocardiopsis</taxon>
    </lineage>
</organism>
<dbReference type="Proteomes" id="UP000579647">
    <property type="component" value="Unassembled WGS sequence"/>
</dbReference>
<keyword evidence="1" id="KW-0472">Membrane</keyword>
<keyword evidence="3" id="KW-1185">Reference proteome</keyword>
<evidence type="ECO:0000313" key="2">
    <source>
        <dbReference type="EMBL" id="MBB5489417.1"/>
    </source>
</evidence>
<reference evidence="2 3" key="1">
    <citation type="submission" date="2020-08" db="EMBL/GenBank/DDBJ databases">
        <title>Sequencing the genomes of 1000 actinobacteria strains.</title>
        <authorList>
            <person name="Klenk H.-P."/>
        </authorList>
    </citation>
    <scope>NUCLEOTIDE SEQUENCE [LARGE SCALE GENOMIC DNA]</scope>
    <source>
        <strain evidence="2 3">DSM 44598</strain>
    </source>
</reference>
<proteinExistence type="predicted"/>
<gene>
    <name evidence="2" type="ORF">HNR07_000554</name>
</gene>
<keyword evidence="1" id="KW-0812">Transmembrane</keyword>
<dbReference type="EMBL" id="JACHDO010000001">
    <property type="protein sequence ID" value="MBB5489417.1"/>
    <property type="molecule type" value="Genomic_DNA"/>
</dbReference>
<evidence type="ECO:0000256" key="1">
    <source>
        <dbReference type="SAM" id="Phobius"/>
    </source>
</evidence>
<name>A0A840WCF0_9ACTN</name>
<feature type="transmembrane region" description="Helical" evidence="1">
    <location>
        <begin position="20"/>
        <end position="40"/>
    </location>
</feature>
<keyword evidence="1" id="KW-1133">Transmembrane helix</keyword>
<comment type="caution">
    <text evidence="2">The sequence shown here is derived from an EMBL/GenBank/DDBJ whole genome shotgun (WGS) entry which is preliminary data.</text>
</comment>
<dbReference type="AlphaFoldDB" id="A0A840WCF0"/>
<dbReference type="RefSeq" id="WP_312893550.1">
    <property type="nucleotide sequence ID" value="NZ_BAAAKM010000010.1"/>
</dbReference>
<accession>A0A840WCF0</accession>
<evidence type="ECO:0000313" key="3">
    <source>
        <dbReference type="Proteomes" id="UP000579647"/>
    </source>
</evidence>
<protein>
    <submittedName>
        <fullName evidence="2">Uncharacterized protein</fullName>
    </submittedName>
</protein>
<sequence length="203" mass="21499">MAEESAQPRHARPRGPRSNWFPLGVTPVVVAVLTGGWALVNSALPETEEMAEGQSMVLGSGETHEASVTFDDGWELDTGSSSQGQQYLFTKGPVNLIVSVVQPVESATATELWEGMRDIVRVSDASAALGEPQPITSESGAEGLTGDMHIRQHTGSATVFPAPREDFAVEAQVFGAEASQTELADAEKLLQSLRFDRSSGGTS</sequence>